<dbReference type="InterPro" id="IPR009387">
    <property type="entry name" value="HigB-2"/>
</dbReference>
<dbReference type="EMBL" id="FJXR01000027">
    <property type="protein sequence ID" value="CZW05857.1"/>
    <property type="molecule type" value="Genomic_DNA"/>
</dbReference>
<sequence length="136" mass="15260">MQQKPGAEAFRLLLRPGKELWMSHAIEFIETSLFTRQIKSIATDDELKDLQKELIAWPDKGDLIQHTGGLRKIRMAAGSKGKRGGARVIYFLATEEVIYFIMAYPKSMKDSLTDVEKAELKKLTSVLTNTASSSVN</sequence>
<accession>A0A144RBK7</accession>
<organism evidence="1 2">
    <name type="scientific">Enterobacter cloacae</name>
    <dbReference type="NCBI Taxonomy" id="550"/>
    <lineage>
        <taxon>Bacteria</taxon>
        <taxon>Pseudomonadati</taxon>
        <taxon>Pseudomonadota</taxon>
        <taxon>Gammaproteobacteria</taxon>
        <taxon>Enterobacterales</taxon>
        <taxon>Enterobacteriaceae</taxon>
        <taxon>Enterobacter</taxon>
        <taxon>Enterobacter cloacae complex</taxon>
    </lineage>
</organism>
<evidence type="ECO:0000313" key="2">
    <source>
        <dbReference type="Proteomes" id="UP000076008"/>
    </source>
</evidence>
<protein>
    <submittedName>
        <fullName evidence="1">Uncharacterized protein conserved in bacteria</fullName>
    </submittedName>
</protein>
<reference evidence="1 2" key="1">
    <citation type="submission" date="2016-03" db="EMBL/GenBank/DDBJ databases">
        <authorList>
            <consortium name="Pathogen Informatics"/>
        </authorList>
    </citation>
    <scope>NUCLEOTIDE SEQUENCE [LARGE SCALE GENOMIC DNA]</scope>
    <source>
        <strain evidence="2">e1252</strain>
    </source>
</reference>
<gene>
    <name evidence="1" type="ORF">SAMEA2273318_03889</name>
</gene>
<evidence type="ECO:0000313" key="1">
    <source>
        <dbReference type="EMBL" id="CZW05857.1"/>
    </source>
</evidence>
<name>A0A144RBK7_ENTCL</name>
<dbReference type="Pfam" id="PF06296">
    <property type="entry name" value="RelE"/>
    <property type="match status" value="1"/>
</dbReference>
<proteinExistence type="predicted"/>
<dbReference type="AlphaFoldDB" id="A0A144RBK7"/>
<dbReference type="Proteomes" id="UP000076008">
    <property type="component" value="Unassembled WGS sequence"/>
</dbReference>